<gene>
    <name evidence="1" type="ORF">G1H11_12375</name>
</gene>
<proteinExistence type="predicted"/>
<reference evidence="1 2" key="1">
    <citation type="submission" date="2020-02" db="EMBL/GenBank/DDBJ databases">
        <authorList>
            <person name="Li X.-J."/>
            <person name="Feng X.-M."/>
        </authorList>
    </citation>
    <scope>NUCLEOTIDE SEQUENCE [LARGE SCALE GENOMIC DNA]</scope>
    <source>
        <strain evidence="1 2">CGMCC 4.7225</strain>
    </source>
</reference>
<evidence type="ECO:0000313" key="1">
    <source>
        <dbReference type="EMBL" id="NED96104.1"/>
    </source>
</evidence>
<dbReference type="EMBL" id="JAAGOB010000006">
    <property type="protein sequence ID" value="NED96104.1"/>
    <property type="molecule type" value="Genomic_DNA"/>
</dbReference>
<sequence length="176" mass="19359">MTGTAQRDRFRCSSGARANVDPLPESYYRGLQGTGSTARQSTYLGAWNDVTVPSPTPSEFRDDADARVVLAVVTRDLREDFGEEVNLLDAWIETLNSTCVLYRYRIGDIGVIGRRITFPPHAADDDPASTGNDWAQTIAEPLGTLARTLRRDELGILWAGLGPNDPFPVPPRWPLG</sequence>
<organism evidence="1 2">
    <name type="scientific">Phytoactinopolyspora alkaliphila</name>
    <dbReference type="NCBI Taxonomy" id="1783498"/>
    <lineage>
        <taxon>Bacteria</taxon>
        <taxon>Bacillati</taxon>
        <taxon>Actinomycetota</taxon>
        <taxon>Actinomycetes</taxon>
        <taxon>Jiangellales</taxon>
        <taxon>Jiangellaceae</taxon>
        <taxon>Phytoactinopolyspora</taxon>
    </lineage>
</organism>
<dbReference type="Proteomes" id="UP000469185">
    <property type="component" value="Unassembled WGS sequence"/>
</dbReference>
<accession>A0A6N9YMA4</accession>
<keyword evidence="2" id="KW-1185">Reference proteome</keyword>
<dbReference type="AlphaFoldDB" id="A0A6N9YMA4"/>
<dbReference type="RefSeq" id="WP_163818898.1">
    <property type="nucleotide sequence ID" value="NZ_JAAGOB010000006.1"/>
</dbReference>
<name>A0A6N9YMA4_9ACTN</name>
<evidence type="ECO:0000313" key="2">
    <source>
        <dbReference type="Proteomes" id="UP000469185"/>
    </source>
</evidence>
<comment type="caution">
    <text evidence="1">The sequence shown here is derived from an EMBL/GenBank/DDBJ whole genome shotgun (WGS) entry which is preliminary data.</text>
</comment>
<protein>
    <submittedName>
        <fullName evidence="1">Uncharacterized protein</fullName>
    </submittedName>
</protein>